<sequence>MDTALKHHQCYVEALSPASSTMDAELNDKSMLRCSSLSGEQRHVCCGEASSPASSTIDDALKHRRCYIEASSPAGNAMDAALKLTRRSTIETPETALFTQHDSVSSNSGSMLHHSGARQHPVLRRSVGSRGLKFHHSTDDPATTVVWAGGVNALLSAAELLPPGHPDPSVACSPPAASSPSTQSTEDGGRSRYTLVLAWPQLHKAMLDPAGAEPFARAYAGVPAYAYYDQDREANEVMLDDEHRLEDILVGDAPLR</sequence>
<feature type="compositionally biased region" description="Low complexity" evidence="1">
    <location>
        <begin position="167"/>
        <end position="181"/>
    </location>
</feature>
<feature type="region of interest" description="Disordered" evidence="1">
    <location>
        <begin position="159"/>
        <end position="189"/>
    </location>
</feature>
<protein>
    <submittedName>
        <fullName evidence="2">Uncharacterized protein</fullName>
    </submittedName>
</protein>
<evidence type="ECO:0000313" key="2">
    <source>
        <dbReference type="EnsemblPlants" id="EMT17674"/>
    </source>
</evidence>
<organism evidence="2">
    <name type="scientific">Aegilops tauschii</name>
    <name type="common">Tausch's goatgrass</name>
    <name type="synonym">Aegilops squarrosa</name>
    <dbReference type="NCBI Taxonomy" id="37682"/>
    <lineage>
        <taxon>Eukaryota</taxon>
        <taxon>Viridiplantae</taxon>
        <taxon>Streptophyta</taxon>
        <taxon>Embryophyta</taxon>
        <taxon>Tracheophyta</taxon>
        <taxon>Spermatophyta</taxon>
        <taxon>Magnoliopsida</taxon>
        <taxon>Liliopsida</taxon>
        <taxon>Poales</taxon>
        <taxon>Poaceae</taxon>
        <taxon>BOP clade</taxon>
        <taxon>Pooideae</taxon>
        <taxon>Triticodae</taxon>
        <taxon>Triticeae</taxon>
        <taxon>Triticinae</taxon>
        <taxon>Aegilops</taxon>
    </lineage>
</organism>
<dbReference type="EnsemblPlants" id="EMT17674">
    <property type="protein sequence ID" value="EMT17674"/>
    <property type="gene ID" value="F775_00059"/>
</dbReference>
<dbReference type="AlphaFoldDB" id="R7WE94"/>
<dbReference type="ExpressionAtlas" id="R7WE94">
    <property type="expression patterns" value="baseline"/>
</dbReference>
<proteinExistence type="predicted"/>
<name>R7WE94_AEGTA</name>
<evidence type="ECO:0000256" key="1">
    <source>
        <dbReference type="SAM" id="MobiDB-lite"/>
    </source>
</evidence>
<reference evidence="2" key="1">
    <citation type="submission" date="2015-06" db="UniProtKB">
        <authorList>
            <consortium name="EnsemblPlants"/>
        </authorList>
    </citation>
    <scope>IDENTIFICATION</scope>
</reference>
<accession>R7WE94</accession>